<accession>A0A9W7A5E2</accession>
<reference evidence="2" key="1">
    <citation type="submission" date="2022-07" db="EMBL/GenBank/DDBJ databases">
        <title>Genome analysis of Parmales, a sister group of diatoms, reveals the evolutionary specialization of diatoms from phago-mixotrophs to photoautotrophs.</title>
        <authorList>
            <person name="Ban H."/>
            <person name="Sato S."/>
            <person name="Yoshikawa S."/>
            <person name="Kazumasa Y."/>
            <person name="Nakamura Y."/>
            <person name="Ichinomiya M."/>
            <person name="Saitoh K."/>
            <person name="Sato N."/>
            <person name="Blanc-Mathieu R."/>
            <person name="Endo H."/>
            <person name="Kuwata A."/>
            <person name="Ogata H."/>
        </authorList>
    </citation>
    <scope>NUCLEOTIDE SEQUENCE</scope>
</reference>
<evidence type="ECO:0000259" key="1">
    <source>
        <dbReference type="PROSITE" id="PS50195"/>
    </source>
</evidence>
<dbReference type="Pfam" id="PF00787">
    <property type="entry name" value="PX"/>
    <property type="match status" value="1"/>
</dbReference>
<dbReference type="GO" id="GO:0035091">
    <property type="term" value="F:phosphatidylinositol binding"/>
    <property type="evidence" value="ECO:0007669"/>
    <property type="project" value="InterPro"/>
</dbReference>
<dbReference type="InterPro" id="IPR036871">
    <property type="entry name" value="PX_dom_sf"/>
</dbReference>
<dbReference type="CDD" id="cd06093">
    <property type="entry name" value="PX_domain"/>
    <property type="match status" value="1"/>
</dbReference>
<feature type="domain" description="PX" evidence="1">
    <location>
        <begin position="57"/>
        <end position="140"/>
    </location>
</feature>
<sequence>MKRNDGFVGQIPFPPKSIVVDTEVRQKRMESLEAFLVEVSMSDLEERNKSLLQGFLGVTTSGITAVVCRFKLGDEGKKYVFEIKITDRNGKDGAIEKRYSEFDAFRRKIGALIKGMVLASFPGKLLSNSTSALRERRQSL</sequence>
<dbReference type="Proteomes" id="UP001165082">
    <property type="component" value="Unassembled WGS sequence"/>
</dbReference>
<dbReference type="EMBL" id="BRXZ01003836">
    <property type="protein sequence ID" value="GMH62963.1"/>
    <property type="molecule type" value="Genomic_DNA"/>
</dbReference>
<organism evidence="2 3">
    <name type="scientific">Triparma retinervis</name>
    <dbReference type="NCBI Taxonomy" id="2557542"/>
    <lineage>
        <taxon>Eukaryota</taxon>
        <taxon>Sar</taxon>
        <taxon>Stramenopiles</taxon>
        <taxon>Ochrophyta</taxon>
        <taxon>Bolidophyceae</taxon>
        <taxon>Parmales</taxon>
        <taxon>Triparmaceae</taxon>
        <taxon>Triparma</taxon>
    </lineage>
</organism>
<evidence type="ECO:0000313" key="3">
    <source>
        <dbReference type="Proteomes" id="UP001165082"/>
    </source>
</evidence>
<protein>
    <recommendedName>
        <fullName evidence="1">PX domain-containing protein</fullName>
    </recommendedName>
</protein>
<dbReference type="InterPro" id="IPR001683">
    <property type="entry name" value="PX_dom"/>
</dbReference>
<proteinExistence type="predicted"/>
<dbReference type="PROSITE" id="PS50195">
    <property type="entry name" value="PX"/>
    <property type="match status" value="1"/>
</dbReference>
<name>A0A9W7A5E2_9STRA</name>
<keyword evidence="3" id="KW-1185">Reference proteome</keyword>
<dbReference type="SUPFAM" id="SSF64268">
    <property type="entry name" value="PX domain"/>
    <property type="match status" value="2"/>
</dbReference>
<evidence type="ECO:0000313" key="2">
    <source>
        <dbReference type="EMBL" id="GMH62963.1"/>
    </source>
</evidence>
<comment type="caution">
    <text evidence="2">The sequence shown here is derived from an EMBL/GenBank/DDBJ whole genome shotgun (WGS) entry which is preliminary data.</text>
</comment>
<dbReference type="Gene3D" id="3.30.1520.10">
    <property type="entry name" value="Phox-like domain"/>
    <property type="match status" value="1"/>
</dbReference>
<dbReference type="AlphaFoldDB" id="A0A9W7A5E2"/>
<gene>
    <name evidence="2" type="ORF">TrRE_jg5130</name>
</gene>
<feature type="non-terminal residue" evidence="2">
    <location>
        <position position="140"/>
    </location>
</feature>